<reference evidence="1 2" key="1">
    <citation type="submission" date="2017-05" db="EMBL/GenBank/DDBJ databases">
        <title>Biotechnological potential of actinobacteria isolated from South African environments.</title>
        <authorList>
            <person name="Le Roes-Hill M."/>
            <person name="Prins A."/>
            <person name="Durrell K.A."/>
        </authorList>
    </citation>
    <scope>NUCLEOTIDE SEQUENCE [LARGE SCALE GENOMIC DNA]</scope>
    <source>
        <strain evidence="1">M26</strain>
    </source>
</reference>
<dbReference type="AlphaFoldDB" id="A0A243RS54"/>
<name>A0A243RS54_9ACTN</name>
<proteinExistence type="predicted"/>
<dbReference type="EMBL" id="NGFP01000043">
    <property type="protein sequence ID" value="OUC97161.1"/>
    <property type="molecule type" value="Genomic_DNA"/>
</dbReference>
<sequence>MATVRTVLAPSIWYDLSDLGIGCPATAAAKFYPTWTVSNVTSTSAYVRTLKITFTPAASGATLGASDLVDGNGTNKWHGLWNVGPVSKAGVTKTFTFNKTVAFGRGGKLYFQQQFALNGGGGGSCTTPKSVYFYLRPI</sequence>
<dbReference type="Proteomes" id="UP000194761">
    <property type="component" value="Unassembled WGS sequence"/>
</dbReference>
<gene>
    <name evidence="1" type="ORF">CA984_12195</name>
</gene>
<evidence type="ECO:0000313" key="1">
    <source>
        <dbReference type="EMBL" id="OUC97161.1"/>
    </source>
</evidence>
<keyword evidence="2" id="KW-1185">Reference proteome</keyword>
<organism evidence="1 2">
    <name type="scientific">Streptosporangium minutum</name>
    <dbReference type="NCBI Taxonomy" id="569862"/>
    <lineage>
        <taxon>Bacteria</taxon>
        <taxon>Bacillati</taxon>
        <taxon>Actinomycetota</taxon>
        <taxon>Actinomycetes</taxon>
        <taxon>Streptosporangiales</taxon>
        <taxon>Streptosporangiaceae</taxon>
        <taxon>Streptosporangium</taxon>
    </lineage>
</organism>
<evidence type="ECO:0000313" key="2">
    <source>
        <dbReference type="Proteomes" id="UP000194761"/>
    </source>
</evidence>
<comment type="caution">
    <text evidence="1">The sequence shown here is derived from an EMBL/GenBank/DDBJ whole genome shotgun (WGS) entry which is preliminary data.</text>
</comment>
<accession>A0A243RS54</accession>
<protein>
    <submittedName>
        <fullName evidence="1">Uncharacterized protein</fullName>
    </submittedName>
</protein>